<comment type="caution">
    <text evidence="4">The sequence shown here is derived from an EMBL/GenBank/DDBJ whole genome shotgun (WGS) entry which is preliminary data.</text>
</comment>
<dbReference type="InterPro" id="IPR013767">
    <property type="entry name" value="PAS_fold"/>
</dbReference>
<dbReference type="CDD" id="cd00130">
    <property type="entry name" value="PAS"/>
    <property type="match status" value="1"/>
</dbReference>
<dbReference type="GO" id="GO:1902201">
    <property type="term" value="P:negative regulation of bacterial-type flagellum-dependent cell motility"/>
    <property type="evidence" value="ECO:0007669"/>
    <property type="project" value="TreeGrafter"/>
</dbReference>
<evidence type="ECO:0000259" key="1">
    <source>
        <dbReference type="PROSITE" id="PS50112"/>
    </source>
</evidence>
<dbReference type="InterPro" id="IPR043128">
    <property type="entry name" value="Rev_trsase/Diguanyl_cyclase"/>
</dbReference>
<dbReference type="EMBL" id="LAZR01000022">
    <property type="protein sequence ID" value="KKO04519.1"/>
    <property type="molecule type" value="Genomic_DNA"/>
</dbReference>
<feature type="domain" description="PAS" evidence="1">
    <location>
        <begin position="8"/>
        <end position="52"/>
    </location>
</feature>
<name>A0A0F9YJ12_9ZZZZ</name>
<dbReference type="AlphaFoldDB" id="A0A0F9YJ12"/>
<dbReference type="GO" id="GO:0006355">
    <property type="term" value="P:regulation of DNA-templated transcription"/>
    <property type="evidence" value="ECO:0007669"/>
    <property type="project" value="InterPro"/>
</dbReference>
<dbReference type="SMART" id="SM00267">
    <property type="entry name" value="GGDEF"/>
    <property type="match status" value="1"/>
</dbReference>
<organism evidence="4">
    <name type="scientific">marine sediment metagenome</name>
    <dbReference type="NCBI Taxonomy" id="412755"/>
    <lineage>
        <taxon>unclassified sequences</taxon>
        <taxon>metagenomes</taxon>
        <taxon>ecological metagenomes</taxon>
    </lineage>
</organism>
<evidence type="ECO:0008006" key="5">
    <source>
        <dbReference type="Google" id="ProtNLM"/>
    </source>
</evidence>
<dbReference type="InterPro" id="IPR050469">
    <property type="entry name" value="Diguanylate_Cyclase"/>
</dbReference>
<evidence type="ECO:0000259" key="3">
    <source>
        <dbReference type="PROSITE" id="PS50887"/>
    </source>
</evidence>
<dbReference type="FunFam" id="3.30.70.270:FF:000001">
    <property type="entry name" value="Diguanylate cyclase domain protein"/>
    <property type="match status" value="1"/>
</dbReference>
<feature type="domain" description="GGDEF" evidence="3">
    <location>
        <begin position="192"/>
        <end position="328"/>
    </location>
</feature>
<evidence type="ECO:0000259" key="2">
    <source>
        <dbReference type="PROSITE" id="PS50113"/>
    </source>
</evidence>
<feature type="domain" description="PAC" evidence="2">
    <location>
        <begin position="100"/>
        <end position="160"/>
    </location>
</feature>
<dbReference type="GO" id="GO:0052621">
    <property type="term" value="F:diguanylate cyclase activity"/>
    <property type="evidence" value="ECO:0007669"/>
    <property type="project" value="TreeGrafter"/>
</dbReference>
<dbReference type="InterPro" id="IPR029787">
    <property type="entry name" value="Nucleotide_cyclase"/>
</dbReference>
<evidence type="ECO:0000313" key="4">
    <source>
        <dbReference type="EMBL" id="KKO04519.1"/>
    </source>
</evidence>
<dbReference type="InterPro" id="IPR000700">
    <property type="entry name" value="PAS-assoc_C"/>
</dbReference>
<dbReference type="Pfam" id="PF00989">
    <property type="entry name" value="PAS"/>
    <property type="match status" value="1"/>
</dbReference>
<accession>A0A0F9YJ12</accession>
<dbReference type="GO" id="GO:0043709">
    <property type="term" value="P:cell adhesion involved in single-species biofilm formation"/>
    <property type="evidence" value="ECO:0007669"/>
    <property type="project" value="TreeGrafter"/>
</dbReference>
<dbReference type="GO" id="GO:0005886">
    <property type="term" value="C:plasma membrane"/>
    <property type="evidence" value="ECO:0007669"/>
    <property type="project" value="TreeGrafter"/>
</dbReference>
<protein>
    <recommendedName>
        <fullName evidence="5">GGDEF domain-containing protein</fullName>
    </recommendedName>
</protein>
<dbReference type="CDD" id="cd01949">
    <property type="entry name" value="GGDEF"/>
    <property type="match status" value="1"/>
</dbReference>
<dbReference type="Gene3D" id="3.30.450.20">
    <property type="entry name" value="PAS domain"/>
    <property type="match status" value="1"/>
</dbReference>
<dbReference type="SUPFAM" id="SSF55785">
    <property type="entry name" value="PYP-like sensor domain (PAS domain)"/>
    <property type="match status" value="1"/>
</dbReference>
<dbReference type="Pfam" id="PF00990">
    <property type="entry name" value="GGDEF"/>
    <property type="match status" value="1"/>
</dbReference>
<dbReference type="Gene3D" id="3.30.70.270">
    <property type="match status" value="1"/>
</dbReference>
<sequence>MVTMDLSDTKFANQLLEHLVVPTFVLDASGHVIIWNRACEKLTGVRASAVLGTKRHWAAFYEDRRPCLADLVLEATGSERVEALYTVDRSDWRQTEEQAKDGRFNILAAENWCVLPNGSGRRYLAIDAGPVFDQSGSLMAVVETLRDITPQKNAQDALETLASQDGLTGLANRRRFDEHLKEEWLLAVNSGTELSLLMLDIDHFKPYNDSSGHQRGDECLRQVAKLLVAETRQDSDLVARYGGEEFVVVLPGASYGEAMKIARRILAAMRDAAIPHPAPSCPTTVTLSIGVATKGKSASSLDQLIAVADASLYRAKQSGRNRIVANFAAAA</sequence>
<dbReference type="NCBIfam" id="TIGR00254">
    <property type="entry name" value="GGDEF"/>
    <property type="match status" value="1"/>
</dbReference>
<dbReference type="InterPro" id="IPR000014">
    <property type="entry name" value="PAS"/>
</dbReference>
<dbReference type="SUPFAM" id="SSF55073">
    <property type="entry name" value="Nucleotide cyclase"/>
    <property type="match status" value="1"/>
</dbReference>
<gene>
    <name evidence="4" type="ORF">LCGC14_0083450</name>
</gene>
<dbReference type="InterPro" id="IPR000160">
    <property type="entry name" value="GGDEF_dom"/>
</dbReference>
<proteinExistence type="predicted"/>
<dbReference type="PROSITE" id="PS50112">
    <property type="entry name" value="PAS"/>
    <property type="match status" value="1"/>
</dbReference>
<dbReference type="InterPro" id="IPR035965">
    <property type="entry name" value="PAS-like_dom_sf"/>
</dbReference>
<dbReference type="SMART" id="SM00091">
    <property type="entry name" value="PAS"/>
    <property type="match status" value="1"/>
</dbReference>
<dbReference type="PROSITE" id="PS50113">
    <property type="entry name" value="PAC"/>
    <property type="match status" value="1"/>
</dbReference>
<reference evidence="4" key="1">
    <citation type="journal article" date="2015" name="Nature">
        <title>Complex archaea that bridge the gap between prokaryotes and eukaryotes.</title>
        <authorList>
            <person name="Spang A."/>
            <person name="Saw J.H."/>
            <person name="Jorgensen S.L."/>
            <person name="Zaremba-Niedzwiedzka K."/>
            <person name="Martijn J."/>
            <person name="Lind A.E."/>
            <person name="van Eijk R."/>
            <person name="Schleper C."/>
            <person name="Guy L."/>
            <person name="Ettema T.J."/>
        </authorList>
    </citation>
    <scope>NUCLEOTIDE SEQUENCE</scope>
</reference>
<dbReference type="PANTHER" id="PTHR45138">
    <property type="entry name" value="REGULATORY COMPONENTS OF SENSORY TRANSDUCTION SYSTEM"/>
    <property type="match status" value="1"/>
</dbReference>
<dbReference type="PANTHER" id="PTHR45138:SF9">
    <property type="entry name" value="DIGUANYLATE CYCLASE DGCM-RELATED"/>
    <property type="match status" value="1"/>
</dbReference>
<dbReference type="NCBIfam" id="TIGR00229">
    <property type="entry name" value="sensory_box"/>
    <property type="match status" value="1"/>
</dbReference>
<dbReference type="PROSITE" id="PS50887">
    <property type="entry name" value="GGDEF"/>
    <property type="match status" value="1"/>
</dbReference>